<protein>
    <submittedName>
        <fullName evidence="2">Uncharacterized protein</fullName>
    </submittedName>
</protein>
<comment type="caution">
    <text evidence="2">The sequence shown here is derived from an EMBL/GenBank/DDBJ whole genome shotgun (WGS) entry which is preliminary data.</text>
</comment>
<evidence type="ECO:0000313" key="2">
    <source>
        <dbReference type="EMBL" id="KKL46365.1"/>
    </source>
</evidence>
<dbReference type="EMBL" id="LAZR01034058">
    <property type="protein sequence ID" value="KKL46365.1"/>
    <property type="molecule type" value="Genomic_DNA"/>
</dbReference>
<feature type="region of interest" description="Disordered" evidence="1">
    <location>
        <begin position="76"/>
        <end position="96"/>
    </location>
</feature>
<proteinExistence type="predicted"/>
<feature type="non-terminal residue" evidence="2">
    <location>
        <position position="1"/>
    </location>
</feature>
<name>A0A0F9EN90_9ZZZZ</name>
<gene>
    <name evidence="2" type="ORF">LCGC14_2346320</name>
</gene>
<evidence type="ECO:0000256" key="1">
    <source>
        <dbReference type="SAM" id="MobiDB-lite"/>
    </source>
</evidence>
<organism evidence="2">
    <name type="scientific">marine sediment metagenome</name>
    <dbReference type="NCBI Taxonomy" id="412755"/>
    <lineage>
        <taxon>unclassified sequences</taxon>
        <taxon>metagenomes</taxon>
        <taxon>ecological metagenomes</taxon>
    </lineage>
</organism>
<feature type="region of interest" description="Disordered" evidence="1">
    <location>
        <begin position="144"/>
        <end position="181"/>
    </location>
</feature>
<reference evidence="2" key="1">
    <citation type="journal article" date="2015" name="Nature">
        <title>Complex archaea that bridge the gap between prokaryotes and eukaryotes.</title>
        <authorList>
            <person name="Spang A."/>
            <person name="Saw J.H."/>
            <person name="Jorgensen S.L."/>
            <person name="Zaremba-Niedzwiedzka K."/>
            <person name="Martijn J."/>
            <person name="Lind A.E."/>
            <person name="van Eijk R."/>
            <person name="Schleper C."/>
            <person name="Guy L."/>
            <person name="Ettema T.J."/>
        </authorList>
    </citation>
    <scope>NUCLEOTIDE SEQUENCE</scope>
</reference>
<dbReference type="AlphaFoldDB" id="A0A0F9EN90"/>
<sequence>PEEGRRCSCFLVGYVRTRGGCGPFRSDELKQLPVTFQQLRHNPIDGSKVIHRTVRVVVVWIVSILVVHRIKAAQTDAAVHSPSPSVGAARGVNTQTNRPRINRASELATHPINAPNQNPSAIGLSLEAVQEITVQHVPDGLCKRQRREIEPRSPSNSVDAANAPRVPDGRPPVSVRVSNVF</sequence>
<accession>A0A0F9EN90</accession>